<accession>A0A395INX8</accession>
<dbReference type="SUPFAM" id="SSF54001">
    <property type="entry name" value="Cysteine proteinases"/>
    <property type="match status" value="1"/>
</dbReference>
<name>A0A395INX8_9HELO</name>
<proteinExistence type="predicted"/>
<evidence type="ECO:0000313" key="2">
    <source>
        <dbReference type="Proteomes" id="UP000249056"/>
    </source>
</evidence>
<dbReference type="Proteomes" id="UP000249056">
    <property type="component" value="Unassembled WGS sequence"/>
</dbReference>
<protein>
    <submittedName>
        <fullName evidence="1">Uncharacterized protein</fullName>
    </submittedName>
</protein>
<reference evidence="1 2" key="1">
    <citation type="submission" date="2018-06" db="EMBL/GenBank/DDBJ databases">
        <title>Genome Sequence of the Brown Rot Fungal Pathogen Monilinia fructigena.</title>
        <authorList>
            <person name="Landi L."/>
            <person name="De Miccolis Angelini R.M."/>
            <person name="Pollastro S."/>
            <person name="Abate D."/>
            <person name="Faretra F."/>
            <person name="Romanazzi G."/>
        </authorList>
    </citation>
    <scope>NUCLEOTIDE SEQUENCE [LARGE SCALE GENOMIC DNA]</scope>
    <source>
        <strain evidence="1 2">Mfrg269</strain>
    </source>
</reference>
<comment type="caution">
    <text evidence="1">The sequence shown here is derived from an EMBL/GenBank/DDBJ whole genome shotgun (WGS) entry which is preliminary data.</text>
</comment>
<dbReference type="EMBL" id="QKRW01000027">
    <property type="protein sequence ID" value="RAL61992.1"/>
    <property type="molecule type" value="Genomic_DNA"/>
</dbReference>
<dbReference type="AlphaFoldDB" id="A0A395INX8"/>
<dbReference type="InterPro" id="IPR038765">
    <property type="entry name" value="Papain-like_cys_pep_sf"/>
</dbReference>
<sequence>MFCVFVKRFKQDPRGLASKIDTTVTFPLQLHMLPYTNRARGQDTKNNFELARSCTYDLQSVCGSCWEFGDWSLCILLSRRKPMVQVQ</sequence>
<gene>
    <name evidence="1" type="ORF">DID88_002481</name>
</gene>
<dbReference type="OrthoDB" id="289038at2759"/>
<organism evidence="1 2">
    <name type="scientific">Monilinia fructigena</name>
    <dbReference type="NCBI Taxonomy" id="38457"/>
    <lineage>
        <taxon>Eukaryota</taxon>
        <taxon>Fungi</taxon>
        <taxon>Dikarya</taxon>
        <taxon>Ascomycota</taxon>
        <taxon>Pezizomycotina</taxon>
        <taxon>Leotiomycetes</taxon>
        <taxon>Helotiales</taxon>
        <taxon>Sclerotiniaceae</taxon>
        <taxon>Monilinia</taxon>
    </lineage>
</organism>
<keyword evidence="2" id="KW-1185">Reference proteome</keyword>
<dbReference type="Gene3D" id="3.90.70.10">
    <property type="entry name" value="Cysteine proteinases"/>
    <property type="match status" value="1"/>
</dbReference>
<evidence type="ECO:0000313" key="1">
    <source>
        <dbReference type="EMBL" id="RAL61992.1"/>
    </source>
</evidence>